<dbReference type="EMBL" id="KN823070">
    <property type="protein sequence ID" value="KIO24023.1"/>
    <property type="molecule type" value="Genomic_DNA"/>
</dbReference>
<dbReference type="InterPro" id="IPR001810">
    <property type="entry name" value="F-box_dom"/>
</dbReference>
<reference evidence="2 3" key="1">
    <citation type="submission" date="2014-04" db="EMBL/GenBank/DDBJ databases">
        <authorList>
            <consortium name="DOE Joint Genome Institute"/>
            <person name="Kuo A."/>
            <person name="Girlanda M."/>
            <person name="Perotto S."/>
            <person name="Kohler A."/>
            <person name="Nagy L.G."/>
            <person name="Floudas D."/>
            <person name="Copeland A."/>
            <person name="Barry K.W."/>
            <person name="Cichocki N."/>
            <person name="Veneault-Fourrey C."/>
            <person name="LaButti K."/>
            <person name="Lindquist E.A."/>
            <person name="Lipzen A."/>
            <person name="Lundell T."/>
            <person name="Morin E."/>
            <person name="Murat C."/>
            <person name="Sun H."/>
            <person name="Tunlid A."/>
            <person name="Henrissat B."/>
            <person name="Grigoriev I.V."/>
            <person name="Hibbett D.S."/>
            <person name="Martin F."/>
            <person name="Nordberg H.P."/>
            <person name="Cantor M.N."/>
            <person name="Hua S.X."/>
        </authorList>
    </citation>
    <scope>NUCLEOTIDE SEQUENCE [LARGE SCALE GENOMIC DNA]</scope>
    <source>
        <strain evidence="2 3">MUT 4182</strain>
    </source>
</reference>
<name>A0A0C3KRF7_9AGAM</name>
<keyword evidence="3" id="KW-1185">Reference proteome</keyword>
<sequence length="73" mass="8349">MTDIQAVPPELLSLIFSAVYNDAAKDTNSSLVRTSYELLGILLACRRWNDIACQTPELWTTVRRNLRVKRLLN</sequence>
<reference evidence="3" key="2">
    <citation type="submission" date="2015-01" db="EMBL/GenBank/DDBJ databases">
        <title>Evolutionary Origins and Diversification of the Mycorrhizal Mutualists.</title>
        <authorList>
            <consortium name="DOE Joint Genome Institute"/>
            <consortium name="Mycorrhizal Genomics Consortium"/>
            <person name="Kohler A."/>
            <person name="Kuo A."/>
            <person name="Nagy L.G."/>
            <person name="Floudas D."/>
            <person name="Copeland A."/>
            <person name="Barry K.W."/>
            <person name="Cichocki N."/>
            <person name="Veneault-Fourrey C."/>
            <person name="LaButti K."/>
            <person name="Lindquist E.A."/>
            <person name="Lipzen A."/>
            <person name="Lundell T."/>
            <person name="Morin E."/>
            <person name="Murat C."/>
            <person name="Riley R."/>
            <person name="Ohm R."/>
            <person name="Sun H."/>
            <person name="Tunlid A."/>
            <person name="Henrissat B."/>
            <person name="Grigoriev I.V."/>
            <person name="Hibbett D.S."/>
            <person name="Martin F."/>
        </authorList>
    </citation>
    <scope>NUCLEOTIDE SEQUENCE [LARGE SCALE GENOMIC DNA]</scope>
    <source>
        <strain evidence="3">MUT 4182</strain>
    </source>
</reference>
<evidence type="ECO:0000313" key="2">
    <source>
        <dbReference type="EMBL" id="KIO24023.1"/>
    </source>
</evidence>
<evidence type="ECO:0000313" key="3">
    <source>
        <dbReference type="Proteomes" id="UP000054248"/>
    </source>
</evidence>
<dbReference type="HOGENOM" id="CLU_2706603_0_0_1"/>
<organism evidence="2 3">
    <name type="scientific">Tulasnella calospora MUT 4182</name>
    <dbReference type="NCBI Taxonomy" id="1051891"/>
    <lineage>
        <taxon>Eukaryota</taxon>
        <taxon>Fungi</taxon>
        <taxon>Dikarya</taxon>
        <taxon>Basidiomycota</taxon>
        <taxon>Agaricomycotina</taxon>
        <taxon>Agaricomycetes</taxon>
        <taxon>Cantharellales</taxon>
        <taxon>Tulasnellaceae</taxon>
        <taxon>Tulasnella</taxon>
    </lineage>
</organism>
<dbReference type="AlphaFoldDB" id="A0A0C3KRF7"/>
<proteinExistence type="predicted"/>
<dbReference type="OrthoDB" id="2269034at2759"/>
<dbReference type="Gene3D" id="1.20.1280.50">
    <property type="match status" value="1"/>
</dbReference>
<evidence type="ECO:0000259" key="1">
    <source>
        <dbReference type="Pfam" id="PF12937"/>
    </source>
</evidence>
<protein>
    <recommendedName>
        <fullName evidence="1">F-box domain-containing protein</fullName>
    </recommendedName>
</protein>
<accession>A0A0C3KRF7</accession>
<dbReference type="Proteomes" id="UP000054248">
    <property type="component" value="Unassembled WGS sequence"/>
</dbReference>
<feature type="domain" description="F-box" evidence="1">
    <location>
        <begin position="5"/>
        <end position="63"/>
    </location>
</feature>
<dbReference type="Pfam" id="PF12937">
    <property type="entry name" value="F-box-like"/>
    <property type="match status" value="1"/>
</dbReference>
<gene>
    <name evidence="2" type="ORF">M407DRAFT_26552</name>
</gene>